<dbReference type="AlphaFoldDB" id="A0A2W5WSC2"/>
<evidence type="ECO:0000313" key="4">
    <source>
        <dbReference type="Proteomes" id="UP000248783"/>
    </source>
</evidence>
<evidence type="ECO:0000256" key="1">
    <source>
        <dbReference type="ARBA" id="ARBA00022729"/>
    </source>
</evidence>
<organism evidence="3 4">
    <name type="scientific">Xylanimonas oleitrophica</name>
    <dbReference type="NCBI Taxonomy" id="2607479"/>
    <lineage>
        <taxon>Bacteria</taxon>
        <taxon>Bacillati</taxon>
        <taxon>Actinomycetota</taxon>
        <taxon>Actinomycetes</taxon>
        <taxon>Micrococcales</taxon>
        <taxon>Promicromonosporaceae</taxon>
        <taxon>Xylanimonas</taxon>
    </lineage>
</organism>
<evidence type="ECO:0000259" key="2">
    <source>
        <dbReference type="PROSITE" id="PS51109"/>
    </source>
</evidence>
<dbReference type="InterPro" id="IPR007137">
    <property type="entry name" value="DUF348"/>
</dbReference>
<dbReference type="Proteomes" id="UP000248783">
    <property type="component" value="Unassembled WGS sequence"/>
</dbReference>
<name>A0A2W5WSC2_9MICO</name>
<dbReference type="InterPro" id="IPR023346">
    <property type="entry name" value="Lysozyme-like_dom_sf"/>
</dbReference>
<keyword evidence="4" id="KW-1185">Reference proteome</keyword>
<dbReference type="EMBL" id="QKWH01000002">
    <property type="protein sequence ID" value="PZR54409.1"/>
    <property type="molecule type" value="Genomic_DNA"/>
</dbReference>
<dbReference type="Gene3D" id="2.20.230.10">
    <property type="entry name" value="Resuscitation-promoting factor rpfb"/>
    <property type="match status" value="1"/>
</dbReference>
<comment type="caution">
    <text evidence="3">The sequence shown here is derived from an EMBL/GenBank/DDBJ whole genome shotgun (WGS) entry which is preliminary data.</text>
</comment>
<feature type="domain" description="G5" evidence="2">
    <location>
        <begin position="190"/>
        <end position="270"/>
    </location>
</feature>
<dbReference type="InterPro" id="IPR011098">
    <property type="entry name" value="G5_dom"/>
</dbReference>
<sequence>MRRVLHGVVVLALVGSTVALNDAHKAVIIDDDGVVRHVSAYGRTVADLLAFQGVPVEHGDEVTPAMDARVGDGDTIVVRSTRTVTLEVDGQTSTFQTTALTVGDLVAALGSRGDGAVASASRSETLGREPVRVSTRKTVNVVVDGVVLPIRTTRATVGELLTDSGIALGEQDATSVPLQAAAVDGMVVLVSRGSTGSDTVTEVLPFETRTIEEPNLPQGYRQVRTTGRPGQAVTTYETRALDGAEVERTVVERTVTREPRDEVIVVGTMDPAKIRVDPGSAKAAARALLAERGWGDDQFACLDRLWTKESNWRVNAANPSSSAYGIPQALPGSKMASAGADWRTNPVTQIRWGLGYISGRYGTPCGAWAHSMERGWY</sequence>
<gene>
    <name evidence="3" type="ORF">DNL40_04750</name>
</gene>
<proteinExistence type="predicted"/>
<dbReference type="Pfam" id="PF07501">
    <property type="entry name" value="G5"/>
    <property type="match status" value="1"/>
</dbReference>
<accession>A0A2W5WSC2</accession>
<reference evidence="3 4" key="1">
    <citation type="submission" date="2018-06" db="EMBL/GenBank/DDBJ databases">
        <title>Whole genome sequencing of a novel hydrocarbon degrading bacterial strain, PW21 isolated from oil contaminated produced water sample.</title>
        <authorList>
            <person name="Nagkirti P."/>
            <person name="Shaikh A."/>
            <person name="Gowdaman V."/>
            <person name="Engineer A.E."/>
            <person name="Dagar S."/>
            <person name="Dhakephalkar P.K."/>
        </authorList>
    </citation>
    <scope>NUCLEOTIDE SEQUENCE [LARGE SCALE GENOMIC DNA]</scope>
    <source>
        <strain evidence="3 4">PW21</strain>
    </source>
</reference>
<protein>
    <submittedName>
        <fullName evidence="3">G5 domain-containing protein</fullName>
    </submittedName>
</protein>
<evidence type="ECO:0000313" key="3">
    <source>
        <dbReference type="EMBL" id="PZR54409.1"/>
    </source>
</evidence>
<dbReference type="SUPFAM" id="SSF53955">
    <property type="entry name" value="Lysozyme-like"/>
    <property type="match status" value="1"/>
</dbReference>
<dbReference type="Gene3D" id="1.10.530.10">
    <property type="match status" value="1"/>
</dbReference>
<dbReference type="SMART" id="SM01208">
    <property type="entry name" value="G5"/>
    <property type="match status" value="1"/>
</dbReference>
<dbReference type="PROSITE" id="PS51109">
    <property type="entry name" value="G5"/>
    <property type="match status" value="1"/>
</dbReference>
<keyword evidence="1" id="KW-0732">Signal</keyword>
<dbReference type="Pfam" id="PF03990">
    <property type="entry name" value="DUF348"/>
    <property type="match status" value="3"/>
</dbReference>